<proteinExistence type="predicted"/>
<protein>
    <submittedName>
        <fullName evidence="1">Uncharacterized protein</fullName>
    </submittedName>
</protein>
<sequence length="55" mass="6437">MIKIRISYEQDQELEAVKELLTPVVERVKIQPAKGKYKRAYIWAGTIGNLNEFEE</sequence>
<gene>
    <name evidence="1" type="ORF">H8S07_07485</name>
</gene>
<dbReference type="Proteomes" id="UP000647235">
    <property type="component" value="Unassembled WGS sequence"/>
</dbReference>
<evidence type="ECO:0000313" key="1">
    <source>
        <dbReference type="EMBL" id="MBC5665121.1"/>
    </source>
</evidence>
<comment type="caution">
    <text evidence="1">The sequence shown here is derived from an EMBL/GenBank/DDBJ whole genome shotgun (WGS) entry which is preliminary data.</text>
</comment>
<dbReference type="EMBL" id="JACOOY010000008">
    <property type="protein sequence ID" value="MBC5665121.1"/>
    <property type="molecule type" value="Genomic_DNA"/>
</dbReference>
<evidence type="ECO:0000313" key="2">
    <source>
        <dbReference type="Proteomes" id="UP000647235"/>
    </source>
</evidence>
<name>A0ABR7EUT3_9FIRM</name>
<organism evidence="1 2">
    <name type="scientific">Dorea hominis</name>
    <dbReference type="NCBI Taxonomy" id="2763040"/>
    <lineage>
        <taxon>Bacteria</taxon>
        <taxon>Bacillati</taxon>
        <taxon>Bacillota</taxon>
        <taxon>Clostridia</taxon>
        <taxon>Lachnospirales</taxon>
        <taxon>Lachnospiraceae</taxon>
        <taxon>Dorea</taxon>
    </lineage>
</organism>
<reference evidence="1 2" key="1">
    <citation type="submission" date="2020-08" db="EMBL/GenBank/DDBJ databases">
        <title>Genome public.</title>
        <authorList>
            <person name="Liu C."/>
            <person name="Sun Q."/>
        </authorList>
    </citation>
    <scope>NUCLEOTIDE SEQUENCE [LARGE SCALE GENOMIC DNA]</scope>
    <source>
        <strain evidence="1 2">NSJ-36</strain>
    </source>
</reference>
<accession>A0ABR7EUT3</accession>
<dbReference type="RefSeq" id="WP_186855768.1">
    <property type="nucleotide sequence ID" value="NZ_JACOOY010000008.1"/>
</dbReference>
<keyword evidence="2" id="KW-1185">Reference proteome</keyword>